<dbReference type="eggNOG" id="KOG3700">
    <property type="taxonomic scope" value="Eukaryota"/>
</dbReference>
<evidence type="ECO:0000259" key="2">
    <source>
        <dbReference type="SMART" id="SM00703"/>
    </source>
</evidence>
<dbReference type="PANTHER" id="PTHR11161:SF0">
    <property type="entry name" value="O-ACYLTRANSFERASE LIKE PROTEIN"/>
    <property type="match status" value="1"/>
</dbReference>
<dbReference type="Proteomes" id="UP000007755">
    <property type="component" value="Unassembled WGS sequence"/>
</dbReference>
<reference evidence="3" key="1">
    <citation type="submission" date="2011-02" db="EMBL/GenBank/DDBJ databases">
        <title>The genome of the leaf-cutting ant Acromyrmex echinatior suggests key adaptations to social evolution and fungus farming.</title>
        <authorList>
            <person name="Nygaard S."/>
            <person name="Zhang G."/>
        </authorList>
    </citation>
    <scope>NUCLEOTIDE SEQUENCE</scope>
</reference>
<dbReference type="PANTHER" id="PTHR11161">
    <property type="entry name" value="O-ACYLTRANSFERASE"/>
    <property type="match status" value="1"/>
</dbReference>
<keyword evidence="1" id="KW-0472">Membrane</keyword>
<gene>
    <name evidence="3" type="ORF">G5I_11211</name>
</gene>
<dbReference type="AlphaFoldDB" id="F4WYZ7"/>
<dbReference type="EMBL" id="GL888463">
    <property type="protein sequence ID" value="EGI60651.1"/>
    <property type="molecule type" value="Genomic_DNA"/>
</dbReference>
<dbReference type="InterPro" id="IPR006621">
    <property type="entry name" value="Nose-resist-to-fluoxetine_N"/>
</dbReference>
<accession>F4WYZ7</accession>
<proteinExistence type="predicted"/>
<name>F4WYZ7_ACREC</name>
<feature type="transmembrane region" description="Helical" evidence="1">
    <location>
        <begin position="180"/>
        <end position="207"/>
    </location>
</feature>
<evidence type="ECO:0000313" key="3">
    <source>
        <dbReference type="EMBL" id="EGI60651.1"/>
    </source>
</evidence>
<dbReference type="Pfam" id="PF20146">
    <property type="entry name" value="NRF"/>
    <property type="match status" value="1"/>
</dbReference>
<feature type="transmembrane region" description="Helical" evidence="1">
    <location>
        <begin position="6"/>
        <end position="25"/>
    </location>
</feature>
<feature type="transmembrane region" description="Helical" evidence="1">
    <location>
        <begin position="155"/>
        <end position="174"/>
    </location>
</feature>
<evidence type="ECO:0000256" key="1">
    <source>
        <dbReference type="SAM" id="Phobius"/>
    </source>
</evidence>
<dbReference type="InParanoid" id="F4WYZ7"/>
<sequence>MKQRQLVFILCVLTNLTTLFCVSAYTHEITRVQTLPAYIIASKNDLSSTKCGKELQNFRNAVDQRIPWSLKMLDSSGGFESGFLYGNTYWLGSRSQCLDTMNTAPLQIAEQKISNITLYRDPHKEFPPFEVNYFVAHLRHNSTLKYYVNVFNEKIVISCWCLASACYVFVFSLYERHMSVLATAIYIALYKIFWAIPIALIIIISFIKNGDIITRSLSFKIWVPFSRLTYCAYLLHPVIIRSIYLSRETTVHFEFLFIVNIRTFKILNLRN</sequence>
<feature type="domain" description="Nose resistant-to-fluoxetine protein N-terminal" evidence="2">
    <location>
        <begin position="48"/>
        <end position="189"/>
    </location>
</feature>
<keyword evidence="1" id="KW-1133">Transmembrane helix</keyword>
<dbReference type="InterPro" id="IPR052728">
    <property type="entry name" value="O2_lipid_transport_reg"/>
</dbReference>
<dbReference type="OrthoDB" id="207378at2759"/>
<keyword evidence="1" id="KW-0812">Transmembrane</keyword>
<dbReference type="SMART" id="SM00703">
    <property type="entry name" value="NRF"/>
    <property type="match status" value="1"/>
</dbReference>
<evidence type="ECO:0000313" key="4">
    <source>
        <dbReference type="Proteomes" id="UP000007755"/>
    </source>
</evidence>
<keyword evidence="4" id="KW-1185">Reference proteome</keyword>
<organism evidence="4">
    <name type="scientific">Acromyrmex echinatior</name>
    <name type="common">Panamanian leafcutter ant</name>
    <name type="synonym">Acromyrmex octospinosus echinatior</name>
    <dbReference type="NCBI Taxonomy" id="103372"/>
    <lineage>
        <taxon>Eukaryota</taxon>
        <taxon>Metazoa</taxon>
        <taxon>Ecdysozoa</taxon>
        <taxon>Arthropoda</taxon>
        <taxon>Hexapoda</taxon>
        <taxon>Insecta</taxon>
        <taxon>Pterygota</taxon>
        <taxon>Neoptera</taxon>
        <taxon>Endopterygota</taxon>
        <taxon>Hymenoptera</taxon>
        <taxon>Apocrita</taxon>
        <taxon>Aculeata</taxon>
        <taxon>Formicoidea</taxon>
        <taxon>Formicidae</taxon>
        <taxon>Myrmicinae</taxon>
        <taxon>Acromyrmex</taxon>
    </lineage>
</organism>
<protein>
    <submittedName>
        <fullName evidence="3">Nose resistant to fluoxetine protein 6</fullName>
    </submittedName>
</protein>